<dbReference type="Proteomes" id="UP001596098">
    <property type="component" value="Unassembled WGS sequence"/>
</dbReference>
<protein>
    <submittedName>
        <fullName evidence="6">Oligopeptide/dipeptide ABC transporter ATP-binding protein</fullName>
    </submittedName>
</protein>
<dbReference type="EMBL" id="JBHSQI010000009">
    <property type="protein sequence ID" value="MFC6154936.1"/>
    <property type="molecule type" value="Genomic_DNA"/>
</dbReference>
<dbReference type="RefSeq" id="WP_128221972.1">
    <property type="nucleotide sequence ID" value="NZ_CP034929.1"/>
</dbReference>
<dbReference type="InterPro" id="IPR013563">
    <property type="entry name" value="Oligopep_ABC_C"/>
</dbReference>
<dbReference type="SUPFAM" id="SSF52540">
    <property type="entry name" value="P-loop containing nucleoside triphosphate hydrolases"/>
    <property type="match status" value="1"/>
</dbReference>
<comment type="similarity">
    <text evidence="1">Belongs to the ABC transporter superfamily.</text>
</comment>
<dbReference type="PROSITE" id="PS00211">
    <property type="entry name" value="ABC_TRANSPORTER_1"/>
    <property type="match status" value="1"/>
</dbReference>
<evidence type="ECO:0000256" key="1">
    <source>
        <dbReference type="ARBA" id="ARBA00005417"/>
    </source>
</evidence>
<dbReference type="InterPro" id="IPR003593">
    <property type="entry name" value="AAA+_ATPase"/>
</dbReference>
<evidence type="ECO:0000256" key="2">
    <source>
        <dbReference type="ARBA" id="ARBA00022448"/>
    </source>
</evidence>
<dbReference type="PANTHER" id="PTHR43776">
    <property type="entry name" value="TRANSPORT ATP-BINDING PROTEIN"/>
    <property type="match status" value="1"/>
</dbReference>
<dbReference type="InterPro" id="IPR027417">
    <property type="entry name" value="P-loop_NTPase"/>
</dbReference>
<proteinExistence type="inferred from homology"/>
<dbReference type="Pfam" id="PF08352">
    <property type="entry name" value="oligo_HPY"/>
    <property type="match status" value="1"/>
</dbReference>
<organism evidence="6 7">
    <name type="scientific">Nocardioides yefusunii</name>
    <dbReference type="NCBI Taxonomy" id="2500546"/>
    <lineage>
        <taxon>Bacteria</taxon>
        <taxon>Bacillati</taxon>
        <taxon>Actinomycetota</taxon>
        <taxon>Actinomycetes</taxon>
        <taxon>Propionibacteriales</taxon>
        <taxon>Nocardioidaceae</taxon>
        <taxon>Nocardioides</taxon>
    </lineage>
</organism>
<reference evidence="7" key="1">
    <citation type="journal article" date="2019" name="Int. J. Syst. Evol. Microbiol.">
        <title>The Global Catalogue of Microorganisms (GCM) 10K type strain sequencing project: providing services to taxonomists for standard genome sequencing and annotation.</title>
        <authorList>
            <consortium name="The Broad Institute Genomics Platform"/>
            <consortium name="The Broad Institute Genome Sequencing Center for Infectious Disease"/>
            <person name="Wu L."/>
            <person name="Ma J."/>
        </authorList>
    </citation>
    <scope>NUCLEOTIDE SEQUENCE [LARGE SCALE GENOMIC DNA]</scope>
    <source>
        <strain evidence="7">DFY28</strain>
    </source>
</reference>
<evidence type="ECO:0000259" key="5">
    <source>
        <dbReference type="PROSITE" id="PS50893"/>
    </source>
</evidence>
<dbReference type="SMART" id="SM00382">
    <property type="entry name" value="AAA"/>
    <property type="match status" value="1"/>
</dbReference>
<keyword evidence="2" id="KW-0813">Transport</keyword>
<dbReference type="InterPro" id="IPR003439">
    <property type="entry name" value="ABC_transporter-like_ATP-bd"/>
</dbReference>
<evidence type="ECO:0000256" key="3">
    <source>
        <dbReference type="ARBA" id="ARBA00022741"/>
    </source>
</evidence>
<accession>A0ABW1R3M9</accession>
<name>A0ABW1R3M9_9ACTN</name>
<dbReference type="InterPro" id="IPR017871">
    <property type="entry name" value="ABC_transporter-like_CS"/>
</dbReference>
<dbReference type="Pfam" id="PF00005">
    <property type="entry name" value="ABC_tran"/>
    <property type="match status" value="1"/>
</dbReference>
<dbReference type="GO" id="GO:0005524">
    <property type="term" value="F:ATP binding"/>
    <property type="evidence" value="ECO:0007669"/>
    <property type="project" value="UniProtKB-KW"/>
</dbReference>
<dbReference type="PROSITE" id="PS50893">
    <property type="entry name" value="ABC_TRANSPORTER_2"/>
    <property type="match status" value="1"/>
</dbReference>
<feature type="domain" description="ABC transporter" evidence="5">
    <location>
        <begin position="10"/>
        <end position="257"/>
    </location>
</feature>
<sequence>MSTPTAGSVLDVTSASKRYKVKGPGGRTVLTALDDVSLRVAPGETYALVGESGCGKSTLARVASMLVAPDEGAVAWSGEDVTALGAKALRGRRGHTQLVFQDASSALSPRMTVADAVLEPLRIQGRAGADGGAGVLDRLLADVGLDPQFASRYPHELSGGQRQRVVIARALSLEPQLLVLDEPVASLDVSVQAQVLNLLGDLQTVHGFGYLLIAHDLAVVSSVADRIGVMYLGALVEEGPAGEVLTAPKHPYTRMLTDAIPVDDPALRDVRERVVAQGDPPSPTQRFTGCRFATRCPLRTELCDTTPPEPRQVDAVTVRCHHA</sequence>
<gene>
    <name evidence="6" type="ORF">ACFPWU_14815</name>
</gene>
<evidence type="ECO:0000256" key="4">
    <source>
        <dbReference type="ARBA" id="ARBA00022840"/>
    </source>
</evidence>
<evidence type="ECO:0000313" key="6">
    <source>
        <dbReference type="EMBL" id="MFC6154936.1"/>
    </source>
</evidence>
<evidence type="ECO:0000313" key="7">
    <source>
        <dbReference type="Proteomes" id="UP001596098"/>
    </source>
</evidence>
<dbReference type="CDD" id="cd03257">
    <property type="entry name" value="ABC_NikE_OppD_transporters"/>
    <property type="match status" value="1"/>
</dbReference>
<keyword evidence="3" id="KW-0547">Nucleotide-binding</keyword>
<keyword evidence="7" id="KW-1185">Reference proteome</keyword>
<keyword evidence="4 6" id="KW-0067">ATP-binding</keyword>
<dbReference type="PANTHER" id="PTHR43776:SF7">
    <property type="entry name" value="D,D-DIPEPTIDE TRANSPORT ATP-BINDING PROTEIN DDPF-RELATED"/>
    <property type="match status" value="1"/>
</dbReference>
<dbReference type="Gene3D" id="3.40.50.300">
    <property type="entry name" value="P-loop containing nucleotide triphosphate hydrolases"/>
    <property type="match status" value="1"/>
</dbReference>
<comment type="caution">
    <text evidence="6">The sequence shown here is derived from an EMBL/GenBank/DDBJ whole genome shotgun (WGS) entry which is preliminary data.</text>
</comment>
<dbReference type="InterPro" id="IPR050319">
    <property type="entry name" value="ABC_transp_ATP-bind"/>
</dbReference>
<dbReference type="NCBIfam" id="TIGR01727">
    <property type="entry name" value="oligo_HPY"/>
    <property type="match status" value="1"/>
</dbReference>